<dbReference type="InterPro" id="IPR041698">
    <property type="entry name" value="Methyltransf_25"/>
</dbReference>
<feature type="transmembrane region" description="Helical" evidence="5">
    <location>
        <begin position="12"/>
        <end position="38"/>
    </location>
</feature>
<dbReference type="EMBL" id="CAXAMM010008471">
    <property type="protein sequence ID" value="CAK9017440.1"/>
    <property type="molecule type" value="Genomic_DNA"/>
</dbReference>
<keyword evidence="8" id="KW-1185">Reference proteome</keyword>
<keyword evidence="4 5" id="KW-0472">Membrane</keyword>
<proteinExistence type="predicted"/>
<dbReference type="Pfam" id="PF13649">
    <property type="entry name" value="Methyltransf_25"/>
    <property type="match status" value="1"/>
</dbReference>
<dbReference type="Proteomes" id="UP001642464">
    <property type="component" value="Unassembled WGS sequence"/>
</dbReference>
<organism evidence="7 8">
    <name type="scientific">Durusdinium trenchii</name>
    <dbReference type="NCBI Taxonomy" id="1381693"/>
    <lineage>
        <taxon>Eukaryota</taxon>
        <taxon>Sar</taxon>
        <taxon>Alveolata</taxon>
        <taxon>Dinophyceae</taxon>
        <taxon>Suessiales</taxon>
        <taxon>Symbiodiniaceae</taxon>
        <taxon>Durusdinium</taxon>
    </lineage>
</organism>
<dbReference type="InterPro" id="IPR002781">
    <property type="entry name" value="TM_pro_TauE-like"/>
</dbReference>
<feature type="transmembrane region" description="Helical" evidence="5">
    <location>
        <begin position="81"/>
        <end position="106"/>
    </location>
</feature>
<evidence type="ECO:0000256" key="4">
    <source>
        <dbReference type="ARBA" id="ARBA00023136"/>
    </source>
</evidence>
<dbReference type="PANTHER" id="PTHR42912">
    <property type="entry name" value="METHYLTRANSFERASE"/>
    <property type="match status" value="1"/>
</dbReference>
<accession>A0ABP0JSL0</accession>
<evidence type="ECO:0000256" key="2">
    <source>
        <dbReference type="ARBA" id="ARBA00022692"/>
    </source>
</evidence>
<sequence>MVEVEFEGNVPTVILGVLAVVTGIAASVLSVSAFVTLLPVLLTAFGYSAIDALFLCLMVDSINGFFVFLRYYSKLGKAQTVPVMAGLAISTSSALLLAFFFGIDFIEEQGETIKGGANLILIIIAFVFLRKGIKMDRDITLEDRVVVEVPEIRHKADDLNEPIDTFERDVGMIVDDPPAFPCDATCRKEWCLGFSLFRLFEFCFLVGTGAFGGLFGFGGGNAFAMLYILVYGWDTVPSAGAAGFISGAMTLSLAILFVSTGASDPNVVKDEIYVALPCDLIALVVTTSFAVQLSEKTITIFIGVMLVLLVLQEERMADGDAATLQPGPEAVVDATAPVTMGSDLADFYNKSATTYASMMDDEMAKYVGDFDKAMATIPPGTAVLDTCFGSGHMLAELHRRDPSRKFSGIDLSPAMLEEAKKRIGGFASLRTGDMLDVSAETDASFGLVINCFAAHHVSADLFATAVKEYARLLVPGGCLYLAVWEGEGKIEYGGIQAVKHSRGTVQGWIDAAGLTQVSIREAFEEEMGMNTCFVLAQAPQPPQAEK</sequence>
<comment type="caution">
    <text evidence="7">The sequence shown here is derived from an EMBL/GenBank/DDBJ whole genome shotgun (WGS) entry which is preliminary data.</text>
</comment>
<evidence type="ECO:0000256" key="5">
    <source>
        <dbReference type="SAM" id="Phobius"/>
    </source>
</evidence>
<reference evidence="7 8" key="1">
    <citation type="submission" date="2024-02" db="EMBL/GenBank/DDBJ databases">
        <authorList>
            <person name="Chen Y."/>
            <person name="Shah S."/>
            <person name="Dougan E. K."/>
            <person name="Thang M."/>
            <person name="Chan C."/>
        </authorList>
    </citation>
    <scope>NUCLEOTIDE SEQUENCE [LARGE SCALE GENOMIC DNA]</scope>
</reference>
<evidence type="ECO:0000256" key="1">
    <source>
        <dbReference type="ARBA" id="ARBA00004141"/>
    </source>
</evidence>
<feature type="transmembrane region" description="Helical" evidence="5">
    <location>
        <begin position="44"/>
        <end position="69"/>
    </location>
</feature>
<keyword evidence="2 5" id="KW-0812">Transmembrane</keyword>
<dbReference type="InterPro" id="IPR029063">
    <property type="entry name" value="SAM-dependent_MTases_sf"/>
</dbReference>
<dbReference type="SUPFAM" id="SSF53335">
    <property type="entry name" value="S-adenosyl-L-methionine-dependent methyltransferases"/>
    <property type="match status" value="1"/>
</dbReference>
<evidence type="ECO:0000313" key="8">
    <source>
        <dbReference type="Proteomes" id="UP001642464"/>
    </source>
</evidence>
<feature type="domain" description="Methyltransferase" evidence="6">
    <location>
        <begin position="383"/>
        <end position="477"/>
    </location>
</feature>
<feature type="transmembrane region" description="Helical" evidence="5">
    <location>
        <begin position="272"/>
        <end position="291"/>
    </location>
</feature>
<dbReference type="InterPro" id="IPR050508">
    <property type="entry name" value="Methyltransf_Superfamily"/>
</dbReference>
<evidence type="ECO:0000256" key="3">
    <source>
        <dbReference type="ARBA" id="ARBA00022989"/>
    </source>
</evidence>
<evidence type="ECO:0000259" key="6">
    <source>
        <dbReference type="Pfam" id="PF13649"/>
    </source>
</evidence>
<gene>
    <name evidence="7" type="ORF">SCF082_LOCUS13642</name>
</gene>
<comment type="subcellular location">
    <subcellularLocation>
        <location evidence="1">Membrane</location>
        <topology evidence="1">Multi-pass membrane protein</topology>
    </subcellularLocation>
</comment>
<dbReference type="CDD" id="cd02440">
    <property type="entry name" value="AdoMet_MTases"/>
    <property type="match status" value="1"/>
</dbReference>
<feature type="transmembrane region" description="Helical" evidence="5">
    <location>
        <begin position="202"/>
        <end position="229"/>
    </location>
</feature>
<dbReference type="Pfam" id="PF01925">
    <property type="entry name" value="TauE"/>
    <property type="match status" value="1"/>
</dbReference>
<keyword evidence="3 5" id="KW-1133">Transmembrane helix</keyword>
<dbReference type="Gene3D" id="3.40.50.150">
    <property type="entry name" value="Vaccinia Virus protein VP39"/>
    <property type="match status" value="1"/>
</dbReference>
<feature type="transmembrane region" description="Helical" evidence="5">
    <location>
        <begin position="112"/>
        <end position="129"/>
    </location>
</feature>
<evidence type="ECO:0000313" key="7">
    <source>
        <dbReference type="EMBL" id="CAK9017440.1"/>
    </source>
</evidence>
<name>A0ABP0JSL0_9DINO</name>
<feature type="transmembrane region" description="Helical" evidence="5">
    <location>
        <begin position="241"/>
        <end position="260"/>
    </location>
</feature>
<protein>
    <recommendedName>
        <fullName evidence="6">Methyltransferase domain-containing protein</fullName>
    </recommendedName>
</protein>